<evidence type="ECO:0000256" key="2">
    <source>
        <dbReference type="ARBA" id="ARBA00022801"/>
    </source>
</evidence>
<sequence length="147" mass="16362">MARIKLELPAHVDFETRIRLRIGDINYGGHLGNDAVLSLIHEARVQFLAHLGYTELNVEGHGIILADAAVVYRAEAFYGDELAIKLALDDFNRYGCDFFYGLTELKSGKEVAKAKTNVVFFDYAARRPVDIPAAFLSRLSQSRGETA</sequence>
<dbReference type="GO" id="GO:0047617">
    <property type="term" value="F:fatty acyl-CoA hydrolase activity"/>
    <property type="evidence" value="ECO:0007669"/>
    <property type="project" value="TreeGrafter"/>
</dbReference>
<dbReference type="Proteomes" id="UP000575898">
    <property type="component" value="Unassembled WGS sequence"/>
</dbReference>
<dbReference type="PANTHER" id="PTHR31793:SF27">
    <property type="entry name" value="NOVEL THIOESTERASE SUPERFAMILY DOMAIN AND SAPOSIN A-TYPE DOMAIN CONTAINING PROTEIN (0610012H03RIK)"/>
    <property type="match status" value="1"/>
</dbReference>
<keyword evidence="2 3" id="KW-0378">Hydrolase</keyword>
<dbReference type="RefSeq" id="WP_184041427.1">
    <property type="nucleotide sequence ID" value="NZ_JACHHY010000023.1"/>
</dbReference>
<dbReference type="GO" id="GO:0018739">
    <property type="term" value="F:4-hydroxybenzoyl-CoA thioesterase activity"/>
    <property type="evidence" value="ECO:0007669"/>
    <property type="project" value="UniProtKB-EC"/>
</dbReference>
<name>A0A840MUL3_9PROT</name>
<dbReference type="CDD" id="cd00586">
    <property type="entry name" value="4HBT"/>
    <property type="match status" value="1"/>
</dbReference>
<dbReference type="EMBL" id="JACHHY010000023">
    <property type="protein sequence ID" value="MBB5020013.1"/>
    <property type="molecule type" value="Genomic_DNA"/>
</dbReference>
<dbReference type="Pfam" id="PF13279">
    <property type="entry name" value="4HBT_2"/>
    <property type="match status" value="1"/>
</dbReference>
<evidence type="ECO:0000256" key="1">
    <source>
        <dbReference type="ARBA" id="ARBA00005953"/>
    </source>
</evidence>
<reference evidence="3 4" key="1">
    <citation type="submission" date="2020-08" db="EMBL/GenBank/DDBJ databases">
        <title>Genomic Encyclopedia of Type Strains, Phase IV (KMG-IV): sequencing the most valuable type-strain genomes for metagenomic binning, comparative biology and taxonomic classification.</title>
        <authorList>
            <person name="Goeker M."/>
        </authorList>
    </citation>
    <scope>NUCLEOTIDE SEQUENCE [LARGE SCALE GENOMIC DNA]</scope>
    <source>
        <strain evidence="3 4">DSM 27165</strain>
    </source>
</reference>
<dbReference type="InterPro" id="IPR029069">
    <property type="entry name" value="HotDog_dom_sf"/>
</dbReference>
<protein>
    <submittedName>
        <fullName evidence="3">4-hydroxybenzoyl-CoA thioesterase</fullName>
        <ecNumber evidence="3">3.1.2.23</ecNumber>
    </submittedName>
</protein>
<dbReference type="AlphaFoldDB" id="A0A840MUL3"/>
<comment type="similarity">
    <text evidence="1">Belongs to the 4-hydroxybenzoyl-CoA thioesterase family.</text>
</comment>
<organism evidence="3 4">
    <name type="scientific">Chitinivorax tropicus</name>
    <dbReference type="NCBI Taxonomy" id="714531"/>
    <lineage>
        <taxon>Bacteria</taxon>
        <taxon>Pseudomonadati</taxon>
        <taxon>Pseudomonadota</taxon>
        <taxon>Betaproteobacteria</taxon>
        <taxon>Chitinivorax</taxon>
    </lineage>
</organism>
<gene>
    <name evidence="3" type="ORF">HNQ59_003321</name>
</gene>
<dbReference type="SUPFAM" id="SSF54637">
    <property type="entry name" value="Thioesterase/thiol ester dehydrase-isomerase"/>
    <property type="match status" value="1"/>
</dbReference>
<evidence type="ECO:0000313" key="4">
    <source>
        <dbReference type="Proteomes" id="UP000575898"/>
    </source>
</evidence>
<dbReference type="Gene3D" id="3.10.129.10">
    <property type="entry name" value="Hotdog Thioesterase"/>
    <property type="match status" value="1"/>
</dbReference>
<proteinExistence type="inferred from homology"/>
<keyword evidence="4" id="KW-1185">Reference proteome</keyword>
<comment type="caution">
    <text evidence="3">The sequence shown here is derived from an EMBL/GenBank/DDBJ whole genome shotgun (WGS) entry which is preliminary data.</text>
</comment>
<dbReference type="InterPro" id="IPR050563">
    <property type="entry name" value="4-hydroxybenzoyl-CoA_TE"/>
</dbReference>
<accession>A0A840MUL3</accession>
<dbReference type="EC" id="3.1.2.23" evidence="3"/>
<dbReference type="PANTHER" id="PTHR31793">
    <property type="entry name" value="4-HYDROXYBENZOYL-COA THIOESTERASE FAMILY MEMBER"/>
    <property type="match status" value="1"/>
</dbReference>
<evidence type="ECO:0000313" key="3">
    <source>
        <dbReference type="EMBL" id="MBB5020013.1"/>
    </source>
</evidence>